<dbReference type="PROSITE" id="PS00108">
    <property type="entry name" value="PROTEIN_KINASE_ST"/>
    <property type="match status" value="1"/>
</dbReference>
<organism evidence="14 15">
    <name type="scientific">Scomber scombrus</name>
    <name type="common">Atlantic mackerel</name>
    <name type="synonym">Scomber vernalis</name>
    <dbReference type="NCBI Taxonomy" id="13677"/>
    <lineage>
        <taxon>Eukaryota</taxon>
        <taxon>Metazoa</taxon>
        <taxon>Chordata</taxon>
        <taxon>Craniata</taxon>
        <taxon>Vertebrata</taxon>
        <taxon>Euteleostomi</taxon>
        <taxon>Actinopterygii</taxon>
        <taxon>Neopterygii</taxon>
        <taxon>Teleostei</taxon>
        <taxon>Neoteleostei</taxon>
        <taxon>Acanthomorphata</taxon>
        <taxon>Pelagiaria</taxon>
        <taxon>Scombriformes</taxon>
        <taxon>Scombridae</taxon>
        <taxon>Scomber</taxon>
    </lineage>
</organism>
<dbReference type="InterPro" id="IPR000719">
    <property type="entry name" value="Prot_kinase_dom"/>
</dbReference>
<evidence type="ECO:0000256" key="1">
    <source>
        <dbReference type="ARBA" id="ARBA00005505"/>
    </source>
</evidence>
<keyword evidence="6 14" id="KW-0418">Kinase</keyword>
<evidence type="ECO:0000256" key="8">
    <source>
        <dbReference type="ARBA" id="ARBA00047899"/>
    </source>
</evidence>
<keyword evidence="5 10" id="KW-0547">Nucleotide-binding</keyword>
<evidence type="ECO:0000256" key="9">
    <source>
        <dbReference type="ARBA" id="ARBA00048679"/>
    </source>
</evidence>
<feature type="compositionally biased region" description="Basic and acidic residues" evidence="12">
    <location>
        <begin position="90"/>
        <end position="99"/>
    </location>
</feature>
<keyword evidence="3 11" id="KW-0723">Serine/threonine-protein kinase</keyword>
<dbReference type="Gene3D" id="1.10.510.10">
    <property type="entry name" value="Transferase(Phosphotransferase) domain 1"/>
    <property type="match status" value="1"/>
</dbReference>
<dbReference type="InterPro" id="IPR011009">
    <property type="entry name" value="Kinase-like_dom_sf"/>
</dbReference>
<evidence type="ECO:0000256" key="11">
    <source>
        <dbReference type="RuleBase" id="RU000304"/>
    </source>
</evidence>
<feature type="region of interest" description="Disordered" evidence="12">
    <location>
        <begin position="23"/>
        <end position="99"/>
    </location>
</feature>
<evidence type="ECO:0000256" key="3">
    <source>
        <dbReference type="ARBA" id="ARBA00022527"/>
    </source>
</evidence>
<evidence type="ECO:0000256" key="5">
    <source>
        <dbReference type="ARBA" id="ARBA00022741"/>
    </source>
</evidence>
<evidence type="ECO:0000259" key="13">
    <source>
        <dbReference type="PROSITE" id="PS50011"/>
    </source>
</evidence>
<evidence type="ECO:0000256" key="6">
    <source>
        <dbReference type="ARBA" id="ARBA00022777"/>
    </source>
</evidence>
<dbReference type="Gene3D" id="3.30.200.20">
    <property type="entry name" value="Phosphorylase Kinase, domain 1"/>
    <property type="match status" value="1"/>
</dbReference>
<sequence>MSTQELMTLTSGNQENIEMALNVRRRKREDSYDAEPATKKIKGCNVSTESNNRVQEEVSGRKRKGSDSAGPSAKRVRSSSNSWINVSGEVSRESSESEMEDRNDIDYVFYNVPPEEEMMFLLASSGKTNRAEFIAKYHRQGHLGAGGFGSVFAGIRRQDSFPVALKFIRREDVRCQKVICNGRLYHIILEVAMMLRATGPGPVGHSSAISLLEWYTLEDMLILVLERPDHSQDLHRYRHSKGGCLPEHEAKMILKQMVDAAADMHAKGVFHRDIKLANTLIQQSPTGVPRVRVIDFGCGSFSTEMPLRSFWGTRIYAPPEWFEVKSYSACPTTVWQLGALFFSLLHREEHFSTEEFIDNRTQISPTLSRGVTNRNQLNALMLKGERC</sequence>
<gene>
    <name evidence="14" type="ORF">FSCOSCO3_A016701</name>
</gene>
<proteinExistence type="inferred from homology"/>
<protein>
    <recommendedName>
        <fullName evidence="2">non-specific serine/threonine protein kinase</fullName>
        <ecNumber evidence="2">2.7.11.1</ecNumber>
    </recommendedName>
</protein>
<dbReference type="PROSITE" id="PS50011">
    <property type="entry name" value="PROTEIN_KINASE_DOM"/>
    <property type="match status" value="1"/>
</dbReference>
<dbReference type="PANTHER" id="PTHR22984:SF11">
    <property type="entry name" value="AURORA KINASE-RELATED"/>
    <property type="match status" value="1"/>
</dbReference>
<dbReference type="PANTHER" id="PTHR22984">
    <property type="entry name" value="SERINE/THREONINE-PROTEIN KINASE PIM"/>
    <property type="match status" value="1"/>
</dbReference>
<evidence type="ECO:0000256" key="4">
    <source>
        <dbReference type="ARBA" id="ARBA00022679"/>
    </source>
</evidence>
<accession>A0AAV1MZ94</accession>
<feature type="domain" description="Protein kinase" evidence="13">
    <location>
        <begin position="137"/>
        <end position="387"/>
    </location>
</feature>
<name>A0AAV1MZ94_SCOSC</name>
<keyword evidence="15" id="KW-1185">Reference proteome</keyword>
<dbReference type="InterPro" id="IPR017441">
    <property type="entry name" value="Protein_kinase_ATP_BS"/>
</dbReference>
<evidence type="ECO:0000313" key="14">
    <source>
        <dbReference type="EMBL" id="CAK6952113.1"/>
    </source>
</evidence>
<dbReference type="SMART" id="SM00220">
    <property type="entry name" value="S_TKc"/>
    <property type="match status" value="1"/>
</dbReference>
<dbReference type="GO" id="GO:0043066">
    <property type="term" value="P:negative regulation of apoptotic process"/>
    <property type="evidence" value="ECO:0007669"/>
    <property type="project" value="TreeGrafter"/>
</dbReference>
<evidence type="ECO:0000256" key="10">
    <source>
        <dbReference type="PROSITE-ProRule" id="PRU10141"/>
    </source>
</evidence>
<evidence type="ECO:0000256" key="12">
    <source>
        <dbReference type="SAM" id="MobiDB-lite"/>
    </source>
</evidence>
<dbReference type="AlphaFoldDB" id="A0AAV1MZ94"/>
<dbReference type="GO" id="GO:0004674">
    <property type="term" value="F:protein serine/threonine kinase activity"/>
    <property type="evidence" value="ECO:0007669"/>
    <property type="project" value="UniProtKB-KW"/>
</dbReference>
<evidence type="ECO:0000256" key="7">
    <source>
        <dbReference type="ARBA" id="ARBA00022840"/>
    </source>
</evidence>
<evidence type="ECO:0000256" key="2">
    <source>
        <dbReference type="ARBA" id="ARBA00012513"/>
    </source>
</evidence>
<comment type="catalytic activity">
    <reaction evidence="9">
        <text>L-seryl-[protein] + ATP = O-phospho-L-seryl-[protein] + ADP + H(+)</text>
        <dbReference type="Rhea" id="RHEA:17989"/>
        <dbReference type="Rhea" id="RHEA-COMP:9863"/>
        <dbReference type="Rhea" id="RHEA-COMP:11604"/>
        <dbReference type="ChEBI" id="CHEBI:15378"/>
        <dbReference type="ChEBI" id="CHEBI:29999"/>
        <dbReference type="ChEBI" id="CHEBI:30616"/>
        <dbReference type="ChEBI" id="CHEBI:83421"/>
        <dbReference type="ChEBI" id="CHEBI:456216"/>
        <dbReference type="EC" id="2.7.11.1"/>
    </reaction>
</comment>
<dbReference type="GO" id="GO:0007346">
    <property type="term" value="P:regulation of mitotic cell cycle"/>
    <property type="evidence" value="ECO:0007669"/>
    <property type="project" value="TreeGrafter"/>
</dbReference>
<dbReference type="Proteomes" id="UP001314229">
    <property type="component" value="Unassembled WGS sequence"/>
</dbReference>
<keyword evidence="4" id="KW-0808">Transferase</keyword>
<dbReference type="InterPro" id="IPR008271">
    <property type="entry name" value="Ser/Thr_kinase_AS"/>
</dbReference>
<dbReference type="GO" id="GO:0005737">
    <property type="term" value="C:cytoplasm"/>
    <property type="evidence" value="ECO:0007669"/>
    <property type="project" value="TreeGrafter"/>
</dbReference>
<dbReference type="Pfam" id="PF00069">
    <property type="entry name" value="Pkinase"/>
    <property type="match status" value="1"/>
</dbReference>
<dbReference type="EC" id="2.7.11.1" evidence="2"/>
<dbReference type="GO" id="GO:0005524">
    <property type="term" value="F:ATP binding"/>
    <property type="evidence" value="ECO:0007669"/>
    <property type="project" value="UniProtKB-UniRule"/>
</dbReference>
<dbReference type="InterPro" id="IPR051138">
    <property type="entry name" value="PIM_Ser/Thr_kinase"/>
</dbReference>
<dbReference type="SUPFAM" id="SSF56112">
    <property type="entry name" value="Protein kinase-like (PK-like)"/>
    <property type="match status" value="1"/>
</dbReference>
<reference evidence="14 15" key="1">
    <citation type="submission" date="2024-01" db="EMBL/GenBank/DDBJ databases">
        <authorList>
            <person name="Alioto T."/>
            <person name="Alioto T."/>
            <person name="Gomez Garrido J."/>
        </authorList>
    </citation>
    <scope>NUCLEOTIDE SEQUENCE [LARGE SCALE GENOMIC DNA]</scope>
</reference>
<comment type="catalytic activity">
    <reaction evidence="8">
        <text>L-threonyl-[protein] + ATP = O-phospho-L-threonyl-[protein] + ADP + H(+)</text>
        <dbReference type="Rhea" id="RHEA:46608"/>
        <dbReference type="Rhea" id="RHEA-COMP:11060"/>
        <dbReference type="Rhea" id="RHEA-COMP:11605"/>
        <dbReference type="ChEBI" id="CHEBI:15378"/>
        <dbReference type="ChEBI" id="CHEBI:30013"/>
        <dbReference type="ChEBI" id="CHEBI:30616"/>
        <dbReference type="ChEBI" id="CHEBI:61977"/>
        <dbReference type="ChEBI" id="CHEBI:456216"/>
        <dbReference type="EC" id="2.7.11.1"/>
    </reaction>
</comment>
<evidence type="ECO:0000313" key="15">
    <source>
        <dbReference type="Proteomes" id="UP001314229"/>
    </source>
</evidence>
<comment type="similarity">
    <text evidence="1">Belongs to the protein kinase superfamily. CAMK Ser/Thr protein kinase family. PIM subfamily.</text>
</comment>
<keyword evidence="7 10" id="KW-0067">ATP-binding</keyword>
<dbReference type="PROSITE" id="PS00107">
    <property type="entry name" value="PROTEIN_KINASE_ATP"/>
    <property type="match status" value="1"/>
</dbReference>
<comment type="caution">
    <text evidence="14">The sequence shown here is derived from an EMBL/GenBank/DDBJ whole genome shotgun (WGS) entry which is preliminary data.</text>
</comment>
<feature type="binding site" evidence="10">
    <location>
        <position position="166"/>
    </location>
    <ligand>
        <name>ATP</name>
        <dbReference type="ChEBI" id="CHEBI:30616"/>
    </ligand>
</feature>
<dbReference type="EMBL" id="CAWUFR010000009">
    <property type="protein sequence ID" value="CAK6952113.1"/>
    <property type="molecule type" value="Genomic_DNA"/>
</dbReference>